<feature type="binding site" description="distal binding residue" evidence="8">
    <location>
        <position position="101"/>
    </location>
    <ligand>
        <name>heme</name>
        <dbReference type="ChEBI" id="CHEBI:30413"/>
    </ligand>
    <ligandPart>
        <name>Fe</name>
        <dbReference type="ChEBI" id="CHEBI:18248"/>
    </ligandPart>
</feature>
<comment type="similarity">
    <text evidence="1 6">Belongs to the truncated hemoglobin family. Group I subfamily.</text>
</comment>
<evidence type="ECO:0000256" key="9">
    <source>
        <dbReference type="SAM" id="SignalP"/>
    </source>
</evidence>
<evidence type="ECO:0000256" key="1">
    <source>
        <dbReference type="ARBA" id="ARBA00009660"/>
    </source>
</evidence>
<dbReference type="RefSeq" id="WP_062803544.1">
    <property type="nucleotide sequence ID" value="NZ_CP014845.1"/>
</dbReference>
<dbReference type="AlphaFoldDB" id="A0A142JUJ1"/>
<evidence type="ECO:0000256" key="5">
    <source>
        <dbReference type="ARBA" id="ARBA00023004"/>
    </source>
</evidence>
<feature type="chain" id="PRO_5007498347" description="Group 1 truncated hemoglobin" evidence="9">
    <location>
        <begin position="20"/>
        <end position="149"/>
    </location>
</feature>
<evidence type="ECO:0000256" key="6">
    <source>
        <dbReference type="PIRNR" id="PIRNR002030"/>
    </source>
</evidence>
<gene>
    <name evidence="10" type="ORF">A2G96_28755</name>
</gene>
<feature type="signal peptide" evidence="9">
    <location>
        <begin position="1"/>
        <end position="19"/>
    </location>
</feature>
<evidence type="ECO:0000313" key="11">
    <source>
        <dbReference type="Proteomes" id="UP000075238"/>
    </source>
</evidence>
<dbReference type="Proteomes" id="UP000075238">
    <property type="component" value="Chromosome 2"/>
</dbReference>
<proteinExistence type="inferred from homology"/>
<evidence type="ECO:0000313" key="10">
    <source>
        <dbReference type="EMBL" id="AMR81753.1"/>
    </source>
</evidence>
<keyword evidence="11" id="KW-1185">Reference proteome</keyword>
<dbReference type="SUPFAM" id="SSF46458">
    <property type="entry name" value="Globin-like"/>
    <property type="match status" value="1"/>
</dbReference>
<dbReference type="Gene3D" id="1.10.490.10">
    <property type="entry name" value="Globins"/>
    <property type="match status" value="1"/>
</dbReference>
<dbReference type="Pfam" id="PF01152">
    <property type="entry name" value="Bac_globin"/>
    <property type="match status" value="1"/>
</dbReference>
<evidence type="ECO:0000256" key="2">
    <source>
        <dbReference type="ARBA" id="ARBA00022448"/>
    </source>
</evidence>
<dbReference type="InterPro" id="IPR001486">
    <property type="entry name" value="Hemoglobin_trunc"/>
</dbReference>
<evidence type="ECO:0000256" key="4">
    <source>
        <dbReference type="ARBA" id="ARBA00022723"/>
    </source>
</evidence>
<keyword evidence="3 6" id="KW-0349">Heme</keyword>
<organism evidence="10 11">
    <name type="scientific">Cupriavidus nantongensis</name>
    <dbReference type="NCBI Taxonomy" id="1796606"/>
    <lineage>
        <taxon>Bacteria</taxon>
        <taxon>Pseudomonadati</taxon>
        <taxon>Pseudomonadota</taxon>
        <taxon>Betaproteobacteria</taxon>
        <taxon>Burkholderiales</taxon>
        <taxon>Burkholderiaceae</taxon>
        <taxon>Cupriavidus</taxon>
    </lineage>
</organism>
<evidence type="ECO:0000256" key="8">
    <source>
        <dbReference type="PIRSR" id="PIRSR601486-1"/>
    </source>
</evidence>
<dbReference type="GO" id="GO:0019825">
    <property type="term" value="F:oxygen binding"/>
    <property type="evidence" value="ECO:0007669"/>
    <property type="project" value="InterPro"/>
</dbReference>
<dbReference type="PROSITE" id="PS51257">
    <property type="entry name" value="PROKAR_LIPOPROTEIN"/>
    <property type="match status" value="1"/>
</dbReference>
<keyword evidence="5 6" id="KW-0408">Iron</keyword>
<dbReference type="OrthoDB" id="9795814at2"/>
<accession>A0A142JUJ1</accession>
<keyword evidence="4 6" id="KW-0479">Metal-binding</keyword>
<dbReference type="InterPro" id="IPR016339">
    <property type="entry name" value="Hemoglobin_trunc_I"/>
</dbReference>
<keyword evidence="6" id="KW-0561">Oxygen transport</keyword>
<keyword evidence="2 6" id="KW-0813">Transport</keyword>
<reference evidence="10 11" key="1">
    <citation type="submission" date="2016-03" db="EMBL/GenBank/DDBJ databases">
        <title>Complete genome sequence of a novel chlorpyrifos degrading bacterium, Cupriavidus nantongensis sp. X1.</title>
        <authorList>
            <person name="Fang L."/>
        </authorList>
    </citation>
    <scope>NUCLEOTIDE SEQUENCE [LARGE SCALE GENOMIC DNA]</scope>
    <source>
        <strain evidence="10 11">X1</strain>
    </source>
</reference>
<dbReference type="STRING" id="1796606.A2G96_28755"/>
<dbReference type="PIRSF" id="PIRSF002030">
    <property type="entry name" value="Globin_Protozoa/Cyanobacteria"/>
    <property type="match status" value="1"/>
</dbReference>
<evidence type="ECO:0000256" key="7">
    <source>
        <dbReference type="PIRSR" id="PIRSR002030-1"/>
    </source>
</evidence>
<sequence>MRISAVLCGFLLTAVFALAGCATPDRAKPATTSSLYDRLGGMPAITAVVDDFVGNVATDTRINARFANANIPRLKTRLVEQICAGTGGPCTYSGRDMKTAHAGMAISNDDFDALVDDLVKSLNKFKVPAREQKELLGILGPMRQDIVSR</sequence>
<dbReference type="InterPro" id="IPR012292">
    <property type="entry name" value="Globin/Proto"/>
</dbReference>
<feature type="binding site" description="proximal binding residue" evidence="7">
    <location>
        <position position="101"/>
    </location>
    <ligand>
        <name>heme</name>
        <dbReference type="ChEBI" id="CHEBI:30413"/>
    </ligand>
    <ligandPart>
        <name>Fe</name>
        <dbReference type="ChEBI" id="CHEBI:18248"/>
    </ligandPart>
</feature>
<comment type="cofactor">
    <cofactor evidence="7">
        <name>heme</name>
        <dbReference type="ChEBI" id="CHEBI:30413"/>
    </cofactor>
    <text evidence="7">Binds 1 heme group per subunit.</text>
</comment>
<dbReference type="InterPro" id="IPR009050">
    <property type="entry name" value="Globin-like_sf"/>
</dbReference>
<dbReference type="GO" id="GO:0046872">
    <property type="term" value="F:metal ion binding"/>
    <property type="evidence" value="ECO:0007669"/>
    <property type="project" value="UniProtKB-UniRule"/>
</dbReference>
<dbReference type="GO" id="GO:0005344">
    <property type="term" value="F:oxygen carrier activity"/>
    <property type="evidence" value="ECO:0007669"/>
    <property type="project" value="UniProtKB-UniRule"/>
</dbReference>
<name>A0A142JUJ1_9BURK</name>
<dbReference type="KEGG" id="cnan:A2G96_28755"/>
<dbReference type="CDD" id="cd00454">
    <property type="entry name" value="TrHb1_N"/>
    <property type="match status" value="1"/>
</dbReference>
<dbReference type="GO" id="GO:0020037">
    <property type="term" value="F:heme binding"/>
    <property type="evidence" value="ECO:0007669"/>
    <property type="project" value="InterPro"/>
</dbReference>
<dbReference type="EMBL" id="CP014845">
    <property type="protein sequence ID" value="AMR81753.1"/>
    <property type="molecule type" value="Genomic_DNA"/>
</dbReference>
<protein>
    <recommendedName>
        <fullName evidence="6">Group 1 truncated hemoglobin</fullName>
    </recommendedName>
</protein>
<keyword evidence="9" id="KW-0732">Signal</keyword>
<evidence type="ECO:0000256" key="3">
    <source>
        <dbReference type="ARBA" id="ARBA00022617"/>
    </source>
</evidence>